<evidence type="ECO:0000313" key="7">
    <source>
        <dbReference type="EMBL" id="TBU55559.1"/>
    </source>
</evidence>
<dbReference type="EMBL" id="ML145166">
    <property type="protein sequence ID" value="TBU55559.1"/>
    <property type="molecule type" value="Genomic_DNA"/>
</dbReference>
<dbReference type="PANTHER" id="PTHR21324">
    <property type="entry name" value="FASTING-INDUCIBLE INTEGRAL MEMBRANE PROTEIN TM6P1-RELATED"/>
    <property type="match status" value="1"/>
</dbReference>
<feature type="transmembrane region" description="Helical" evidence="5">
    <location>
        <begin position="133"/>
        <end position="153"/>
    </location>
</feature>
<evidence type="ECO:0000256" key="3">
    <source>
        <dbReference type="ARBA" id="ARBA00022989"/>
    </source>
</evidence>
<feature type="transmembrane region" description="Helical" evidence="5">
    <location>
        <begin position="200"/>
        <end position="218"/>
    </location>
</feature>
<keyword evidence="2 5" id="KW-0812">Transmembrane</keyword>
<protein>
    <submittedName>
        <fullName evidence="7">Frag1/DRAM/Sfk1 family-domain-containing protein</fullName>
    </submittedName>
</protein>
<dbReference type="GO" id="GO:0012505">
    <property type="term" value="C:endomembrane system"/>
    <property type="evidence" value="ECO:0007669"/>
    <property type="project" value="UniProtKB-SubCell"/>
</dbReference>
<keyword evidence="4 5" id="KW-0472">Membrane</keyword>
<dbReference type="AlphaFoldDB" id="A0A4Q9PMS3"/>
<feature type="transmembrane region" description="Helical" evidence="5">
    <location>
        <begin position="174"/>
        <end position="194"/>
    </location>
</feature>
<sequence length="282" mass="31395">MSWKQHNHWLYAWIPLFGAFIWFGMLWAMLITWLAEGRPKYPTQTGKVAYISDVGASFLKPLFITGCSITAVCFVFALVVERWLRHRGRLVPNMRRRERVLSTCAILGSVIGGAGLILLSIFDTDRHHSAHRIFLLVFIVGVGLSAIFTILEFRWISHDFVEIRKLKAAYITKGVIAGLLIILAIVFAVTLFEAVDVGGVIEWTIAFGFTFYLLTFVWDLRMAKGVRAGELKREHLLAMQEQGQGGEAMRETHAAGGDGMLGRQLGNTANGDHAVGTNGYAP</sequence>
<comment type="subcellular location">
    <subcellularLocation>
        <location evidence="1">Endomembrane system</location>
        <topology evidence="1">Multi-pass membrane protein</topology>
    </subcellularLocation>
</comment>
<feature type="transmembrane region" description="Helical" evidence="5">
    <location>
        <begin position="100"/>
        <end position="121"/>
    </location>
</feature>
<keyword evidence="3 5" id="KW-1133">Transmembrane helix</keyword>
<feature type="transmembrane region" description="Helical" evidence="5">
    <location>
        <begin position="12"/>
        <end position="35"/>
    </location>
</feature>
<dbReference type="InterPro" id="IPR050911">
    <property type="entry name" value="DRAM/TMEM150_Autophagy_Mod"/>
</dbReference>
<gene>
    <name evidence="7" type="ORF">BD310DRAFT_933358</name>
</gene>
<dbReference type="GO" id="GO:0005886">
    <property type="term" value="C:plasma membrane"/>
    <property type="evidence" value="ECO:0007669"/>
    <property type="project" value="TreeGrafter"/>
</dbReference>
<name>A0A4Q9PMS3_9APHY</name>
<reference evidence="7 8" key="1">
    <citation type="submission" date="2019-01" db="EMBL/GenBank/DDBJ databases">
        <title>Draft genome sequences of three monokaryotic isolates of the white-rot basidiomycete fungus Dichomitus squalens.</title>
        <authorList>
            <consortium name="DOE Joint Genome Institute"/>
            <person name="Lopez S.C."/>
            <person name="Andreopoulos B."/>
            <person name="Pangilinan J."/>
            <person name="Lipzen A."/>
            <person name="Riley R."/>
            <person name="Ahrendt S."/>
            <person name="Ng V."/>
            <person name="Barry K."/>
            <person name="Daum C."/>
            <person name="Grigoriev I.V."/>
            <person name="Hilden K.S."/>
            <person name="Makela M.R."/>
            <person name="de Vries R.P."/>
        </authorList>
    </citation>
    <scope>NUCLEOTIDE SEQUENCE [LARGE SCALE GENOMIC DNA]</scope>
    <source>
        <strain evidence="7 8">CBS 464.89</strain>
    </source>
</reference>
<proteinExistence type="predicted"/>
<dbReference type="InterPro" id="IPR019402">
    <property type="entry name" value="CWH43_N"/>
</dbReference>
<accession>A0A4Q9PMS3</accession>
<feature type="domain" description="CWH43-like N-terminal" evidence="6">
    <location>
        <begin position="11"/>
        <end position="221"/>
    </location>
</feature>
<dbReference type="Pfam" id="PF10277">
    <property type="entry name" value="Frag1"/>
    <property type="match status" value="1"/>
</dbReference>
<evidence type="ECO:0000256" key="5">
    <source>
        <dbReference type="SAM" id="Phobius"/>
    </source>
</evidence>
<evidence type="ECO:0000256" key="2">
    <source>
        <dbReference type="ARBA" id="ARBA00022692"/>
    </source>
</evidence>
<evidence type="ECO:0000256" key="4">
    <source>
        <dbReference type="ARBA" id="ARBA00023136"/>
    </source>
</evidence>
<dbReference type="PANTHER" id="PTHR21324:SF2">
    <property type="entry name" value="EG:22E5.9 PROTEIN"/>
    <property type="match status" value="1"/>
</dbReference>
<evidence type="ECO:0000313" key="8">
    <source>
        <dbReference type="Proteomes" id="UP000292082"/>
    </source>
</evidence>
<feature type="transmembrane region" description="Helical" evidence="5">
    <location>
        <begin position="62"/>
        <end position="80"/>
    </location>
</feature>
<keyword evidence="8" id="KW-1185">Reference proteome</keyword>
<evidence type="ECO:0000259" key="6">
    <source>
        <dbReference type="Pfam" id="PF10277"/>
    </source>
</evidence>
<dbReference type="Proteomes" id="UP000292082">
    <property type="component" value="Unassembled WGS sequence"/>
</dbReference>
<organism evidence="7 8">
    <name type="scientific">Dichomitus squalens</name>
    <dbReference type="NCBI Taxonomy" id="114155"/>
    <lineage>
        <taxon>Eukaryota</taxon>
        <taxon>Fungi</taxon>
        <taxon>Dikarya</taxon>
        <taxon>Basidiomycota</taxon>
        <taxon>Agaricomycotina</taxon>
        <taxon>Agaricomycetes</taxon>
        <taxon>Polyporales</taxon>
        <taxon>Polyporaceae</taxon>
        <taxon>Dichomitus</taxon>
    </lineage>
</organism>
<evidence type="ECO:0000256" key="1">
    <source>
        <dbReference type="ARBA" id="ARBA00004127"/>
    </source>
</evidence>